<comment type="function">
    <text evidence="9">The RecF protein is involved in DNA metabolism; it is required for DNA replication and normal SOS inducibility. RecF binds preferentially to single-stranded, linear DNA. It also seems to bind ATP.</text>
</comment>
<gene>
    <name evidence="9 11" type="primary">recF</name>
    <name evidence="11" type="ORF">EG849_06015</name>
</gene>
<dbReference type="InterPro" id="IPR003395">
    <property type="entry name" value="RecF/RecN/SMC_N"/>
</dbReference>
<evidence type="ECO:0000256" key="1">
    <source>
        <dbReference type="ARBA" id="ARBA00004496"/>
    </source>
</evidence>
<keyword evidence="5 9" id="KW-0235">DNA replication</keyword>
<name>A0A3P3WCZ0_9FLAO</name>
<dbReference type="InterPro" id="IPR027417">
    <property type="entry name" value="P-loop_NTPase"/>
</dbReference>
<dbReference type="InterPro" id="IPR042174">
    <property type="entry name" value="RecF_2"/>
</dbReference>
<evidence type="ECO:0000256" key="9">
    <source>
        <dbReference type="HAMAP-Rule" id="MF_00365"/>
    </source>
</evidence>
<dbReference type="GO" id="GO:0005737">
    <property type="term" value="C:cytoplasm"/>
    <property type="evidence" value="ECO:0007669"/>
    <property type="project" value="UniProtKB-SubCell"/>
</dbReference>
<dbReference type="GO" id="GO:0009432">
    <property type="term" value="P:SOS response"/>
    <property type="evidence" value="ECO:0007669"/>
    <property type="project" value="UniProtKB-UniRule"/>
</dbReference>
<evidence type="ECO:0000256" key="5">
    <source>
        <dbReference type="ARBA" id="ARBA00022705"/>
    </source>
</evidence>
<evidence type="ECO:0000256" key="7">
    <source>
        <dbReference type="ARBA" id="ARBA00022840"/>
    </source>
</evidence>
<evidence type="ECO:0000313" key="11">
    <source>
        <dbReference type="EMBL" id="RRJ92534.1"/>
    </source>
</evidence>
<comment type="subcellular location">
    <subcellularLocation>
        <location evidence="1 9">Cytoplasm</location>
    </subcellularLocation>
</comment>
<keyword evidence="8 9" id="KW-0238">DNA-binding</keyword>
<comment type="similarity">
    <text evidence="2 9">Belongs to the RecF family.</text>
</comment>
<keyword evidence="12" id="KW-1185">Reference proteome</keyword>
<dbReference type="PANTHER" id="PTHR32182">
    <property type="entry name" value="DNA REPLICATION AND REPAIR PROTEIN RECF"/>
    <property type="match status" value="1"/>
</dbReference>
<reference evidence="11 12" key="1">
    <citation type="submission" date="2018-11" db="EMBL/GenBank/DDBJ databases">
        <title>Flavobacterium sp. nov., YIM 102600 draft genome.</title>
        <authorList>
            <person name="Li G."/>
            <person name="Jiang Y."/>
        </authorList>
    </citation>
    <scope>NUCLEOTIDE SEQUENCE [LARGE SCALE GENOMIC DNA]</scope>
    <source>
        <strain evidence="11 12">YIM 102600</strain>
    </source>
</reference>
<dbReference type="InterPro" id="IPR018078">
    <property type="entry name" value="DNA-binding_RecF_CS"/>
</dbReference>
<dbReference type="PROSITE" id="PS00617">
    <property type="entry name" value="RECF_1"/>
    <property type="match status" value="1"/>
</dbReference>
<dbReference type="Gene3D" id="1.20.1050.90">
    <property type="entry name" value="RecF/RecN/SMC, N-terminal domain"/>
    <property type="match status" value="1"/>
</dbReference>
<dbReference type="EMBL" id="RQVR01000005">
    <property type="protein sequence ID" value="RRJ92534.1"/>
    <property type="molecule type" value="Genomic_DNA"/>
</dbReference>
<dbReference type="PANTHER" id="PTHR32182:SF0">
    <property type="entry name" value="DNA REPLICATION AND REPAIR PROTEIN RECF"/>
    <property type="match status" value="1"/>
</dbReference>
<proteinExistence type="inferred from homology"/>
<evidence type="ECO:0000256" key="6">
    <source>
        <dbReference type="ARBA" id="ARBA00022741"/>
    </source>
</evidence>
<organism evidence="11 12">
    <name type="scientific">Flavobacterium macacae</name>
    <dbReference type="NCBI Taxonomy" id="2488993"/>
    <lineage>
        <taxon>Bacteria</taxon>
        <taxon>Pseudomonadati</taxon>
        <taxon>Bacteroidota</taxon>
        <taxon>Flavobacteriia</taxon>
        <taxon>Flavobacteriales</taxon>
        <taxon>Flavobacteriaceae</taxon>
        <taxon>Flavobacterium</taxon>
    </lineage>
</organism>
<dbReference type="HAMAP" id="MF_00365">
    <property type="entry name" value="RecF"/>
    <property type="match status" value="1"/>
</dbReference>
<dbReference type="Gene3D" id="3.40.50.300">
    <property type="entry name" value="P-loop containing nucleotide triphosphate hydrolases"/>
    <property type="match status" value="1"/>
</dbReference>
<feature type="domain" description="RecF/RecN/SMC N-terminal" evidence="10">
    <location>
        <begin position="2"/>
        <end position="343"/>
    </location>
</feature>
<evidence type="ECO:0000256" key="8">
    <source>
        <dbReference type="ARBA" id="ARBA00023125"/>
    </source>
</evidence>
<comment type="caution">
    <text evidence="11">The sequence shown here is derived from an EMBL/GenBank/DDBJ whole genome shotgun (WGS) entry which is preliminary data.</text>
</comment>
<accession>A0A3P3WCZ0</accession>
<dbReference type="NCBIfam" id="TIGR00611">
    <property type="entry name" value="recf"/>
    <property type="match status" value="1"/>
</dbReference>
<dbReference type="Proteomes" id="UP000271937">
    <property type="component" value="Unassembled WGS sequence"/>
</dbReference>
<evidence type="ECO:0000256" key="3">
    <source>
        <dbReference type="ARBA" id="ARBA00020170"/>
    </source>
</evidence>
<dbReference type="SUPFAM" id="SSF52540">
    <property type="entry name" value="P-loop containing nucleoside triphosphate hydrolases"/>
    <property type="match status" value="1"/>
</dbReference>
<dbReference type="GO" id="GO:0006302">
    <property type="term" value="P:double-strand break repair"/>
    <property type="evidence" value="ECO:0007669"/>
    <property type="project" value="TreeGrafter"/>
</dbReference>
<dbReference type="OrthoDB" id="9803889at2"/>
<keyword evidence="9" id="KW-0234">DNA repair</keyword>
<keyword evidence="9" id="KW-0742">SOS response</keyword>
<dbReference type="GO" id="GO:0003697">
    <property type="term" value="F:single-stranded DNA binding"/>
    <property type="evidence" value="ECO:0007669"/>
    <property type="project" value="UniProtKB-UniRule"/>
</dbReference>
<dbReference type="Pfam" id="PF02463">
    <property type="entry name" value="SMC_N"/>
    <property type="match status" value="1"/>
</dbReference>
<evidence type="ECO:0000313" key="12">
    <source>
        <dbReference type="Proteomes" id="UP000271937"/>
    </source>
</evidence>
<keyword evidence="4 9" id="KW-0963">Cytoplasm</keyword>
<dbReference type="GO" id="GO:0005524">
    <property type="term" value="F:ATP binding"/>
    <property type="evidence" value="ECO:0007669"/>
    <property type="project" value="UniProtKB-UniRule"/>
</dbReference>
<evidence type="ECO:0000256" key="2">
    <source>
        <dbReference type="ARBA" id="ARBA00008016"/>
    </source>
</evidence>
<dbReference type="GO" id="GO:0000731">
    <property type="term" value="P:DNA synthesis involved in DNA repair"/>
    <property type="evidence" value="ECO:0007669"/>
    <property type="project" value="TreeGrafter"/>
</dbReference>
<dbReference type="InterPro" id="IPR001238">
    <property type="entry name" value="DNA-binding_RecF"/>
</dbReference>
<protein>
    <recommendedName>
        <fullName evidence="3 9">DNA replication and repair protein RecF</fullName>
    </recommendedName>
</protein>
<keyword evidence="9" id="KW-0227">DNA damage</keyword>
<keyword evidence="7 9" id="KW-0067">ATP-binding</keyword>
<dbReference type="GO" id="GO:0006260">
    <property type="term" value="P:DNA replication"/>
    <property type="evidence" value="ECO:0007669"/>
    <property type="project" value="UniProtKB-UniRule"/>
</dbReference>
<feature type="binding site" evidence="9">
    <location>
        <begin position="30"/>
        <end position="37"/>
    </location>
    <ligand>
        <name>ATP</name>
        <dbReference type="ChEBI" id="CHEBI:30616"/>
    </ligand>
</feature>
<keyword evidence="6 9" id="KW-0547">Nucleotide-binding</keyword>
<evidence type="ECO:0000256" key="4">
    <source>
        <dbReference type="ARBA" id="ARBA00022490"/>
    </source>
</evidence>
<dbReference type="AlphaFoldDB" id="A0A3P3WCZ0"/>
<dbReference type="RefSeq" id="WP_125012175.1">
    <property type="nucleotide sequence ID" value="NZ_RQVR01000005.1"/>
</dbReference>
<evidence type="ECO:0000259" key="10">
    <source>
        <dbReference type="Pfam" id="PF02463"/>
    </source>
</evidence>
<sequence length="359" mass="42013">MYLKKISLFNYKNFSEANFEFDSKINCFVGKNGIGKTNVLDAIYHLSYGKSYFNPLAVQNIKHNEEFFVIDGEFEKDERSEQIVCSLKKGQKKILKRNGKQYDKFSDHIGFIPLVIISPADRDLIVEGSETRRKFIDSVISQLDSTYLQQLIQYQKIISQRNALLKYFAINHVFENTTLIIYNEQLHSLGHSIFEKRKQFLEDFIPIFNKHHQSITGNEETVQIVYESQLHEKDLMTLFENNLAKDRVLHYTSTGIHKDDLSFEIENHPIKKFGSQGQQKSLLIALKLAQFEFVKKQSKQNPILLFDDIFDKLDEFRVGKIIEMVNNDDFGQLFISDTHPERTESVIKSMHKSYKIFQL</sequence>